<evidence type="ECO:0000256" key="11">
    <source>
        <dbReference type="ARBA" id="ARBA00046288"/>
    </source>
</evidence>
<keyword evidence="5 12" id="KW-1133">Transmembrane helix</keyword>
<feature type="transmembrane region" description="Helical" evidence="12">
    <location>
        <begin position="259"/>
        <end position="277"/>
    </location>
</feature>
<dbReference type="GO" id="GO:0005737">
    <property type="term" value="C:cytoplasm"/>
    <property type="evidence" value="ECO:0007669"/>
    <property type="project" value="UniProtKB-SubCell"/>
</dbReference>
<evidence type="ECO:0000256" key="2">
    <source>
        <dbReference type="ARBA" id="ARBA00022490"/>
    </source>
</evidence>
<comment type="subcellular location">
    <subcellularLocation>
        <location evidence="1">Cytoplasm</location>
    </subcellularLocation>
    <subcellularLocation>
        <location evidence="11">Endomembrane system</location>
        <topology evidence="11">Single-pass type I membrane protein</topology>
    </subcellularLocation>
</comment>
<dbReference type="InterPro" id="IPR003599">
    <property type="entry name" value="Ig_sub"/>
</dbReference>
<evidence type="ECO:0000256" key="7">
    <source>
        <dbReference type="ARBA" id="ARBA00023157"/>
    </source>
</evidence>
<dbReference type="Pfam" id="PF13927">
    <property type="entry name" value="Ig_3"/>
    <property type="match status" value="1"/>
</dbReference>
<evidence type="ECO:0000256" key="4">
    <source>
        <dbReference type="ARBA" id="ARBA00022729"/>
    </source>
</evidence>
<dbReference type="OMA" id="MFSETRI"/>
<dbReference type="PANTHER" id="PTHR44888:SF1">
    <property type="entry name" value="HEPACAM FAMILY MEMBER 2"/>
    <property type="match status" value="1"/>
</dbReference>
<keyword evidence="2" id="KW-0963">Cytoplasm</keyword>
<keyword evidence="8" id="KW-0325">Glycoprotein</keyword>
<keyword evidence="6 12" id="KW-0472">Membrane</keyword>
<keyword evidence="4" id="KW-0732">Signal</keyword>
<keyword evidence="9" id="KW-0131">Cell cycle</keyword>
<dbReference type="SUPFAM" id="SSF48726">
    <property type="entry name" value="Immunoglobulin"/>
    <property type="match status" value="2"/>
</dbReference>
<dbReference type="OrthoDB" id="6353782at2759"/>
<dbReference type="InterPro" id="IPR003598">
    <property type="entry name" value="Ig_sub2"/>
</dbReference>
<evidence type="ECO:0000259" key="13">
    <source>
        <dbReference type="PROSITE" id="PS50835"/>
    </source>
</evidence>
<dbReference type="PANTHER" id="PTHR44888">
    <property type="entry name" value="HEPACAM FAMILY MEMBER 2-RELATED"/>
    <property type="match status" value="1"/>
</dbReference>
<dbReference type="Gene3D" id="2.60.40.10">
    <property type="entry name" value="Immunoglobulins"/>
    <property type="match status" value="2"/>
</dbReference>
<evidence type="ECO:0000256" key="12">
    <source>
        <dbReference type="SAM" id="Phobius"/>
    </source>
</evidence>
<evidence type="ECO:0000256" key="3">
    <source>
        <dbReference type="ARBA" id="ARBA00022692"/>
    </source>
</evidence>
<keyword evidence="7" id="KW-1015">Disulfide bond</keyword>
<evidence type="ECO:0000256" key="9">
    <source>
        <dbReference type="ARBA" id="ARBA00023306"/>
    </source>
</evidence>
<keyword evidence="10" id="KW-0393">Immunoglobulin domain</keyword>
<keyword evidence="3 12" id="KW-0812">Transmembrane</keyword>
<evidence type="ECO:0000256" key="6">
    <source>
        <dbReference type="ARBA" id="ARBA00023136"/>
    </source>
</evidence>
<feature type="transmembrane region" description="Helical" evidence="12">
    <location>
        <begin position="215"/>
        <end position="238"/>
    </location>
</feature>
<keyword evidence="15" id="KW-1185">Reference proteome</keyword>
<name>A0A401RLP8_CHIPU</name>
<dbReference type="InterPro" id="IPR007110">
    <property type="entry name" value="Ig-like_dom"/>
</dbReference>
<comment type="caution">
    <text evidence="14">The sequence shown here is derived from an EMBL/GenBank/DDBJ whole genome shotgun (WGS) entry which is preliminary data.</text>
</comment>
<organism evidence="14 15">
    <name type="scientific">Chiloscyllium punctatum</name>
    <name type="common">Brownbanded bambooshark</name>
    <name type="synonym">Hemiscyllium punctatum</name>
    <dbReference type="NCBI Taxonomy" id="137246"/>
    <lineage>
        <taxon>Eukaryota</taxon>
        <taxon>Metazoa</taxon>
        <taxon>Chordata</taxon>
        <taxon>Craniata</taxon>
        <taxon>Vertebrata</taxon>
        <taxon>Chondrichthyes</taxon>
        <taxon>Elasmobranchii</taxon>
        <taxon>Galeomorphii</taxon>
        <taxon>Galeoidea</taxon>
        <taxon>Orectolobiformes</taxon>
        <taxon>Hemiscylliidae</taxon>
        <taxon>Chiloscyllium</taxon>
    </lineage>
</organism>
<dbReference type="CDD" id="cd00096">
    <property type="entry name" value="Ig"/>
    <property type="match status" value="1"/>
</dbReference>
<feature type="domain" description="Ig-like" evidence="13">
    <location>
        <begin position="121"/>
        <end position="199"/>
    </location>
</feature>
<dbReference type="SMART" id="SM00408">
    <property type="entry name" value="IGc2"/>
    <property type="match status" value="1"/>
</dbReference>
<evidence type="ECO:0000256" key="8">
    <source>
        <dbReference type="ARBA" id="ARBA00023180"/>
    </source>
</evidence>
<proteinExistence type="predicted"/>
<dbReference type="InterPro" id="IPR013783">
    <property type="entry name" value="Ig-like_fold"/>
</dbReference>
<evidence type="ECO:0000256" key="10">
    <source>
        <dbReference type="ARBA" id="ARBA00023319"/>
    </source>
</evidence>
<dbReference type="InterPro" id="IPR036179">
    <property type="entry name" value="Ig-like_dom_sf"/>
</dbReference>
<dbReference type="Proteomes" id="UP000287033">
    <property type="component" value="Unassembled WGS sequence"/>
</dbReference>
<evidence type="ECO:0000313" key="15">
    <source>
        <dbReference type="Proteomes" id="UP000287033"/>
    </source>
</evidence>
<dbReference type="SMART" id="SM00409">
    <property type="entry name" value="IG"/>
    <property type="match status" value="2"/>
</dbReference>
<feature type="non-terminal residue" evidence="14">
    <location>
        <position position="322"/>
    </location>
</feature>
<evidence type="ECO:0000256" key="1">
    <source>
        <dbReference type="ARBA" id="ARBA00004496"/>
    </source>
</evidence>
<accession>A0A401RLP8</accession>
<dbReference type="GO" id="GO:0012505">
    <property type="term" value="C:endomembrane system"/>
    <property type="evidence" value="ECO:0007669"/>
    <property type="project" value="UniProtKB-SubCell"/>
</dbReference>
<protein>
    <recommendedName>
        <fullName evidence="13">Ig-like domain-containing protein</fullName>
    </recommendedName>
</protein>
<sequence>MCTGTKVSSLTGPADSQRPSEKLFGAVGSSILLPGFSKVDFKNVEHVKWMFSETRILDYYSATKIPTFTNLYKSRTAFFSSNGSLLLKDIARSDSGLYTVQINLNVTKLIQLSVLVALSEPLVSNNSTNLGTTIALVCQVNAGVPDSFVWWKDSTVIEDGEHYQFLQGNSTLVITAAKKSDCGDYICVVENAVSRKNVSHRLPIYGLPHLIHCTMVLSVIALVFAVLVFFGIMFLCLYHGAERIGVKSHGKALRYLHGASMLSLIALLAAFLCWILFEVCRVTVDAVTPICGLVVVCASAILLAEIAKQAAAPWSPLCGVTE</sequence>
<dbReference type="InterPro" id="IPR052280">
    <property type="entry name" value="HEPACAM_domain"/>
</dbReference>
<evidence type="ECO:0000313" key="14">
    <source>
        <dbReference type="EMBL" id="GCC19075.1"/>
    </source>
</evidence>
<gene>
    <name evidence="14" type="ORF">chiPu_0021764</name>
</gene>
<dbReference type="STRING" id="137246.A0A401RLP8"/>
<feature type="transmembrane region" description="Helical" evidence="12">
    <location>
        <begin position="283"/>
        <end position="304"/>
    </location>
</feature>
<reference evidence="14 15" key="1">
    <citation type="journal article" date="2018" name="Nat. Ecol. Evol.">
        <title>Shark genomes provide insights into elasmobranch evolution and the origin of vertebrates.</title>
        <authorList>
            <person name="Hara Y"/>
            <person name="Yamaguchi K"/>
            <person name="Onimaru K"/>
            <person name="Kadota M"/>
            <person name="Koyanagi M"/>
            <person name="Keeley SD"/>
            <person name="Tatsumi K"/>
            <person name="Tanaka K"/>
            <person name="Motone F"/>
            <person name="Kageyama Y"/>
            <person name="Nozu R"/>
            <person name="Adachi N"/>
            <person name="Nishimura O"/>
            <person name="Nakagawa R"/>
            <person name="Tanegashima C"/>
            <person name="Kiyatake I"/>
            <person name="Matsumoto R"/>
            <person name="Murakumo K"/>
            <person name="Nishida K"/>
            <person name="Terakita A"/>
            <person name="Kuratani S"/>
            <person name="Sato K"/>
            <person name="Hyodo S Kuraku.S."/>
        </authorList>
    </citation>
    <scope>NUCLEOTIDE SEQUENCE [LARGE SCALE GENOMIC DNA]</scope>
</reference>
<evidence type="ECO:0000256" key="5">
    <source>
        <dbReference type="ARBA" id="ARBA00022989"/>
    </source>
</evidence>
<dbReference type="AlphaFoldDB" id="A0A401RLP8"/>
<dbReference type="PROSITE" id="PS50835">
    <property type="entry name" value="IG_LIKE"/>
    <property type="match status" value="1"/>
</dbReference>
<dbReference type="EMBL" id="BEZZ01004751">
    <property type="protein sequence ID" value="GCC19075.1"/>
    <property type="molecule type" value="Genomic_DNA"/>
</dbReference>